<keyword evidence="3" id="KW-1185">Reference proteome</keyword>
<gene>
    <name evidence="2" type="ORF">H9L19_01255</name>
</gene>
<dbReference type="KEGG" id="wdi:H9L19_01255"/>
<evidence type="ECO:0000313" key="3">
    <source>
        <dbReference type="Proteomes" id="UP000515800"/>
    </source>
</evidence>
<keyword evidence="1" id="KW-0472">Membrane</keyword>
<keyword evidence="1" id="KW-1133">Transmembrane helix</keyword>
<feature type="transmembrane region" description="Helical" evidence="1">
    <location>
        <begin position="7"/>
        <end position="28"/>
    </location>
</feature>
<reference evidence="2 3" key="1">
    <citation type="submission" date="2020-08" db="EMBL/GenBank/DDBJ databases">
        <title>Genome sequence of Weissella diestrammenae KACC 16890T.</title>
        <authorList>
            <person name="Hyun D.-W."/>
            <person name="Bae J.-W."/>
        </authorList>
    </citation>
    <scope>NUCLEOTIDE SEQUENCE [LARGE SCALE GENOMIC DNA]</scope>
    <source>
        <strain evidence="2 3">KACC 16890</strain>
    </source>
</reference>
<keyword evidence="1" id="KW-0812">Transmembrane</keyword>
<evidence type="ECO:0000256" key="1">
    <source>
        <dbReference type="SAM" id="Phobius"/>
    </source>
</evidence>
<dbReference type="EMBL" id="CP060724">
    <property type="protein sequence ID" value="QNN75556.1"/>
    <property type="molecule type" value="Genomic_DNA"/>
</dbReference>
<sequence>MNLIIALLHYLIQGLELIIVISALMSWLPGASQSPLGRWVNSVASILVNPIRRIMPRTGMIDFSPLIALLVLQAAEMGIRMLAQILFIY</sequence>
<name>A0A7G9T631_9LACO</name>
<dbReference type="Pfam" id="PF02325">
    <property type="entry name" value="CCB3_YggT"/>
    <property type="match status" value="1"/>
</dbReference>
<accession>A0A7G9T631</accession>
<evidence type="ECO:0000313" key="2">
    <source>
        <dbReference type="EMBL" id="QNN75556.1"/>
    </source>
</evidence>
<protein>
    <submittedName>
        <fullName evidence="2">YggT family protein</fullName>
    </submittedName>
</protein>
<dbReference type="AlphaFoldDB" id="A0A7G9T631"/>
<feature type="transmembrane region" description="Helical" evidence="1">
    <location>
        <begin position="66"/>
        <end position="88"/>
    </location>
</feature>
<dbReference type="GO" id="GO:0016020">
    <property type="term" value="C:membrane"/>
    <property type="evidence" value="ECO:0007669"/>
    <property type="project" value="InterPro"/>
</dbReference>
<proteinExistence type="predicted"/>
<dbReference type="Proteomes" id="UP000515800">
    <property type="component" value="Chromosome"/>
</dbReference>
<organism evidence="2 3">
    <name type="scientific">Weissella diestrammenae</name>
    <dbReference type="NCBI Taxonomy" id="1162633"/>
    <lineage>
        <taxon>Bacteria</taxon>
        <taxon>Bacillati</taxon>
        <taxon>Bacillota</taxon>
        <taxon>Bacilli</taxon>
        <taxon>Lactobacillales</taxon>
        <taxon>Lactobacillaceae</taxon>
        <taxon>Weissella</taxon>
    </lineage>
</organism>
<dbReference type="InterPro" id="IPR003425">
    <property type="entry name" value="CCB3/YggT"/>
</dbReference>
<dbReference type="RefSeq" id="WP_187529388.1">
    <property type="nucleotide sequence ID" value="NZ_CP060724.1"/>
</dbReference>